<dbReference type="InterPro" id="IPR023631">
    <property type="entry name" value="Amidase_dom"/>
</dbReference>
<feature type="domain" description="Amidase" evidence="1">
    <location>
        <begin position="6"/>
        <end position="156"/>
    </location>
</feature>
<protein>
    <submittedName>
        <fullName evidence="2">Glutamyl-tRNA(Gln) amidotransferase subunit A</fullName>
    </submittedName>
</protein>
<dbReference type="GO" id="GO:0016740">
    <property type="term" value="F:transferase activity"/>
    <property type="evidence" value="ECO:0007669"/>
    <property type="project" value="UniProtKB-KW"/>
</dbReference>
<dbReference type="InterPro" id="IPR036928">
    <property type="entry name" value="AS_sf"/>
</dbReference>
<gene>
    <name evidence="2" type="ORF">US68_C0010G0074</name>
</gene>
<comment type="caution">
    <text evidence="2">The sequence shown here is derived from an EMBL/GenBank/DDBJ whole genome shotgun (WGS) entry which is preliminary data.</text>
</comment>
<dbReference type="InterPro" id="IPR000120">
    <property type="entry name" value="Amidase"/>
</dbReference>
<dbReference type="PANTHER" id="PTHR11895">
    <property type="entry name" value="TRANSAMIDASE"/>
    <property type="match status" value="1"/>
</dbReference>
<dbReference type="SUPFAM" id="SSF75304">
    <property type="entry name" value="Amidase signature (AS) enzymes"/>
    <property type="match status" value="1"/>
</dbReference>
<accession>A0A0G0IG02</accession>
<reference evidence="2 3" key="1">
    <citation type="journal article" date="2015" name="Nature">
        <title>rRNA introns, odd ribosomes, and small enigmatic genomes across a large radiation of phyla.</title>
        <authorList>
            <person name="Brown C.T."/>
            <person name="Hug L.A."/>
            <person name="Thomas B.C."/>
            <person name="Sharon I."/>
            <person name="Castelle C.J."/>
            <person name="Singh A."/>
            <person name="Wilkins M.J."/>
            <person name="Williams K.H."/>
            <person name="Banfield J.F."/>
        </authorList>
    </citation>
    <scope>NUCLEOTIDE SEQUENCE [LARGE SCALE GENOMIC DNA]</scope>
</reference>
<dbReference type="PATRIC" id="fig|1618488.3.peg.644"/>
<dbReference type="Gene3D" id="3.90.1300.10">
    <property type="entry name" value="Amidase signature (AS) domain"/>
    <property type="match status" value="1"/>
</dbReference>
<evidence type="ECO:0000313" key="3">
    <source>
        <dbReference type="Proteomes" id="UP000034231"/>
    </source>
</evidence>
<dbReference type="AlphaFoldDB" id="A0A0G0IG02"/>
<dbReference type="Pfam" id="PF01425">
    <property type="entry name" value="Amidase"/>
    <property type="match status" value="1"/>
</dbReference>
<sequence>MSDVLDPKYSIAVYTILQRSEVSSNLARFDGIRYGHDRSFFGTEAKRRIMLGTYSLSAGYYDAYYLKAQKVRTLICQDFDNQFKKVDAIIGPVSPTTALKIGASEGQSMFGEIQDMLVEPSSIAGLPGISIPCAFDKIGLPIGLQIMAPQKREDLVYQIAKLFEDNTDYHLERPKL</sequence>
<name>A0A0G0IG02_9BACT</name>
<dbReference type="EMBL" id="LBTX01000010">
    <property type="protein sequence ID" value="KKQ49940.1"/>
    <property type="molecule type" value="Genomic_DNA"/>
</dbReference>
<evidence type="ECO:0000259" key="1">
    <source>
        <dbReference type="Pfam" id="PF01425"/>
    </source>
</evidence>
<dbReference type="PANTHER" id="PTHR11895:SF151">
    <property type="entry name" value="GLUTAMYL-TRNA(GLN) AMIDOTRANSFERASE SUBUNIT A"/>
    <property type="match status" value="1"/>
</dbReference>
<dbReference type="Proteomes" id="UP000034231">
    <property type="component" value="Unassembled WGS sequence"/>
</dbReference>
<proteinExistence type="predicted"/>
<evidence type="ECO:0000313" key="2">
    <source>
        <dbReference type="EMBL" id="KKQ49940.1"/>
    </source>
</evidence>
<organism evidence="2 3">
    <name type="scientific">Candidatus Shapirobacteria bacterium GW2011_GWE1_38_10</name>
    <dbReference type="NCBI Taxonomy" id="1618488"/>
    <lineage>
        <taxon>Bacteria</taxon>
        <taxon>Candidatus Shapironibacteriota</taxon>
    </lineage>
</organism>
<keyword evidence="2" id="KW-0808">Transferase</keyword>